<keyword evidence="1" id="KW-0812">Transmembrane</keyword>
<reference evidence="2" key="1">
    <citation type="submission" date="2022-10" db="EMBL/GenBank/DDBJ databases">
        <authorList>
            <person name="Boutroux M."/>
        </authorList>
    </citation>
    <scope>NUCLEOTIDE SEQUENCE</scope>
    <source>
        <strain evidence="2">51.81</strain>
    </source>
</reference>
<dbReference type="EMBL" id="JAPQFL010000001">
    <property type="protein sequence ID" value="MDD9327047.1"/>
    <property type="molecule type" value="Genomic_DNA"/>
</dbReference>
<evidence type="ECO:0000313" key="2">
    <source>
        <dbReference type="EMBL" id="MDD9327047.1"/>
    </source>
</evidence>
<evidence type="ECO:0000313" key="4">
    <source>
        <dbReference type="Proteomes" id="UP001149607"/>
    </source>
</evidence>
<keyword evidence="1" id="KW-1133">Transmembrane helix</keyword>
<organism evidence="2">
    <name type="scientific">Neisseria leonii</name>
    <dbReference type="NCBI Taxonomy" id="2995413"/>
    <lineage>
        <taxon>Bacteria</taxon>
        <taxon>Pseudomonadati</taxon>
        <taxon>Pseudomonadota</taxon>
        <taxon>Betaproteobacteria</taxon>
        <taxon>Neisseriales</taxon>
        <taxon>Neisseriaceae</taxon>
        <taxon>Neisseria</taxon>
    </lineage>
</organism>
<feature type="transmembrane region" description="Helical" evidence="1">
    <location>
        <begin position="39"/>
        <end position="62"/>
    </location>
</feature>
<accession>A0A9X4E411</accession>
<dbReference type="InterPro" id="IPR009937">
    <property type="entry name" value="Phage_holin_3_6"/>
</dbReference>
<sequence>MSLSRSISRYKTLLNKGTDLLLLRLQILQMDVSQQLGTLVRLLAVVAVAAVLALVALISLLFGLNAVLPRETAVWTFFGIGGGLLLLIAVLFAWALSGWRHQCSEVNRVLGDIRRDLAYLRGEVTADTLNQKELEKHEQIKP</sequence>
<proteinExistence type="predicted"/>
<feature type="transmembrane region" description="Helical" evidence="1">
    <location>
        <begin position="74"/>
        <end position="96"/>
    </location>
</feature>
<dbReference type="EMBL" id="CP146598">
    <property type="protein sequence ID" value="WWY03448.1"/>
    <property type="molecule type" value="Genomic_DNA"/>
</dbReference>
<evidence type="ECO:0000256" key="1">
    <source>
        <dbReference type="SAM" id="Phobius"/>
    </source>
</evidence>
<reference evidence="3" key="2">
    <citation type="submission" date="2024-02" db="EMBL/GenBank/DDBJ databases">
        <title>Neisseria leonii sp. nov.</title>
        <authorList>
            <person name="Boutroux M."/>
            <person name="Favre-Rochex S."/>
            <person name="Gorgette O."/>
            <person name="Touak G."/>
            <person name="Muhle E."/>
            <person name="Chesneau O."/>
            <person name="Clermont D."/>
            <person name="Rahi P."/>
        </authorList>
    </citation>
    <scope>NUCLEOTIDE SEQUENCE</scope>
    <source>
        <strain evidence="3">51.81</strain>
    </source>
</reference>
<gene>
    <name evidence="2" type="ORF">ORY91_000426</name>
    <name evidence="3" type="ORF">V9W64_01500</name>
</gene>
<dbReference type="Pfam" id="PF07332">
    <property type="entry name" value="Phage_holin_3_6"/>
    <property type="match status" value="1"/>
</dbReference>
<dbReference type="AlphaFoldDB" id="A0A9X4E411"/>
<dbReference type="Proteomes" id="UP001149607">
    <property type="component" value="Chromosome"/>
</dbReference>
<keyword evidence="4" id="KW-1185">Reference proteome</keyword>
<protein>
    <submittedName>
        <fullName evidence="2">Phage holin family protein</fullName>
    </submittedName>
</protein>
<evidence type="ECO:0000313" key="3">
    <source>
        <dbReference type="EMBL" id="WWY03448.1"/>
    </source>
</evidence>
<name>A0A9X4E411_9NEIS</name>
<dbReference type="RefSeq" id="WP_274584344.1">
    <property type="nucleotide sequence ID" value="NZ_CP145811.1"/>
</dbReference>
<keyword evidence="1" id="KW-0472">Membrane</keyword>